<organism evidence="1 2">
    <name type="scientific">Pseudoalteromonas porphyrae</name>
    <dbReference type="NCBI Taxonomy" id="187330"/>
    <lineage>
        <taxon>Bacteria</taxon>
        <taxon>Pseudomonadati</taxon>
        <taxon>Pseudomonadota</taxon>
        <taxon>Gammaproteobacteria</taxon>
        <taxon>Alteromonadales</taxon>
        <taxon>Pseudoalteromonadaceae</taxon>
        <taxon>Pseudoalteromonas</taxon>
    </lineage>
</organism>
<dbReference type="EMBL" id="LHPH01000028">
    <property type="protein sequence ID" value="KPH57706.1"/>
    <property type="molecule type" value="Genomic_DNA"/>
</dbReference>
<sequence length="256" mass="28508">MGTIKERLIVLGAGWLGHPLCLQQLAQGWDVQGTHRGIEHQHAFQRRLVFENNQLSHQLDLQDAWWVCAIPPRSRQADSHYLETLKLAIELAGNMNAKGFLLCSSTAVYGPDNLIYDEQSPIVVTSPRQQPLLEAEQCVLNAGGKVLRLGGLIGPDREPGRFVAGKELQSSSRQSVNMVQQQDVINAIISVLDKWQIAAPIYNVVNPAHPTKADYYQQKCQQYGTQTPTFISDESAERIIDGSAIESLGFNYQFDI</sequence>
<dbReference type="OrthoDB" id="751203at2"/>
<dbReference type="AlphaFoldDB" id="A0A0N1MR06"/>
<comment type="caution">
    <text evidence="1">The sequence shown here is derived from an EMBL/GenBank/DDBJ whole genome shotgun (WGS) entry which is preliminary data.</text>
</comment>
<protein>
    <submittedName>
        <fullName evidence="1">NADP-binding protein</fullName>
    </submittedName>
</protein>
<gene>
    <name evidence="1" type="ORF">ADS77_18565</name>
</gene>
<evidence type="ECO:0000313" key="2">
    <source>
        <dbReference type="Proteomes" id="UP000037848"/>
    </source>
</evidence>
<dbReference type="InterPro" id="IPR036291">
    <property type="entry name" value="NAD(P)-bd_dom_sf"/>
</dbReference>
<dbReference type="STRING" id="187330.AMS58_10075"/>
<accession>A0A0N1MR06</accession>
<reference evidence="1 2" key="1">
    <citation type="submission" date="2015-08" db="EMBL/GenBank/DDBJ databases">
        <title>Draft Genome Sequence of Pseudoalteromonas porphyrae UCD-SED14.</title>
        <authorList>
            <person name="Coil D.A."/>
            <person name="Jospin G."/>
            <person name="Lee R.D."/>
            <person name="Eisen J.A."/>
        </authorList>
    </citation>
    <scope>NUCLEOTIDE SEQUENCE [LARGE SCALE GENOMIC DNA]</scope>
    <source>
        <strain evidence="1 2">UCD-SED14</strain>
    </source>
</reference>
<proteinExistence type="predicted"/>
<name>A0A0N1MR06_9GAMM</name>
<dbReference type="PATRIC" id="fig|187330.3.peg.2364"/>
<dbReference type="Proteomes" id="UP000037848">
    <property type="component" value="Unassembled WGS sequence"/>
</dbReference>
<keyword evidence="2" id="KW-1185">Reference proteome</keyword>
<dbReference type="RefSeq" id="WP_054204901.1">
    <property type="nucleotide sequence ID" value="NZ_LHPH01000028.1"/>
</dbReference>
<evidence type="ECO:0000313" key="1">
    <source>
        <dbReference type="EMBL" id="KPH57706.1"/>
    </source>
</evidence>
<dbReference type="SUPFAM" id="SSF51735">
    <property type="entry name" value="NAD(P)-binding Rossmann-fold domains"/>
    <property type="match status" value="1"/>
</dbReference>
<dbReference type="Gene3D" id="3.40.50.720">
    <property type="entry name" value="NAD(P)-binding Rossmann-like Domain"/>
    <property type="match status" value="1"/>
</dbReference>